<dbReference type="EMBL" id="SNVX01000036">
    <property type="protein sequence ID" value="TDN47027.1"/>
    <property type="molecule type" value="Genomic_DNA"/>
</dbReference>
<feature type="domain" description="Pili assembly chaperone N-terminal" evidence="8">
    <location>
        <begin position="36"/>
        <end position="154"/>
    </location>
</feature>
<dbReference type="InterPro" id="IPR008962">
    <property type="entry name" value="PapD-like_sf"/>
</dbReference>
<evidence type="ECO:0000259" key="8">
    <source>
        <dbReference type="Pfam" id="PF00345"/>
    </source>
</evidence>
<accession>A0A4R6DQ04</accession>
<reference evidence="10 11" key="1">
    <citation type="submission" date="2019-03" db="EMBL/GenBank/DDBJ databases">
        <title>Genomic analyses of the natural microbiome of Caenorhabditis elegans.</title>
        <authorList>
            <person name="Samuel B."/>
        </authorList>
    </citation>
    <scope>NUCLEOTIDE SEQUENCE [LARGE SCALE GENOMIC DNA]</scope>
    <source>
        <strain evidence="10 11">BIGb0156</strain>
    </source>
</reference>
<comment type="subcellular location">
    <subcellularLocation>
        <location evidence="1">Periplasm</location>
    </subcellularLocation>
</comment>
<evidence type="ECO:0000256" key="5">
    <source>
        <dbReference type="ARBA" id="ARBA00022764"/>
    </source>
</evidence>
<feature type="signal peptide" evidence="7">
    <location>
        <begin position="1"/>
        <end position="32"/>
    </location>
</feature>
<dbReference type="SUPFAM" id="SSF49354">
    <property type="entry name" value="PapD-like"/>
    <property type="match status" value="1"/>
</dbReference>
<dbReference type="Gene3D" id="2.60.40.10">
    <property type="entry name" value="Immunoglobulins"/>
    <property type="match status" value="2"/>
</dbReference>
<dbReference type="Proteomes" id="UP000295530">
    <property type="component" value="Unassembled WGS sequence"/>
</dbReference>
<feature type="chain" id="PRO_5020312923" evidence="7">
    <location>
        <begin position="33"/>
        <end position="238"/>
    </location>
</feature>
<evidence type="ECO:0000259" key="9">
    <source>
        <dbReference type="Pfam" id="PF02753"/>
    </source>
</evidence>
<evidence type="ECO:0000313" key="10">
    <source>
        <dbReference type="EMBL" id="TDN47027.1"/>
    </source>
</evidence>
<dbReference type="Pfam" id="PF02753">
    <property type="entry name" value="PapD_C"/>
    <property type="match status" value="1"/>
</dbReference>
<comment type="similarity">
    <text evidence="2">Belongs to the periplasmic pilus chaperone family.</text>
</comment>
<dbReference type="PRINTS" id="PR00969">
    <property type="entry name" value="CHAPERONPILI"/>
</dbReference>
<dbReference type="InterPro" id="IPR016147">
    <property type="entry name" value="Pili_assmbl_chaperone_N"/>
</dbReference>
<dbReference type="InterPro" id="IPR036316">
    <property type="entry name" value="Pili_assmbl_chap_C_dom_sf"/>
</dbReference>
<dbReference type="Pfam" id="PF00345">
    <property type="entry name" value="PapD_N"/>
    <property type="match status" value="1"/>
</dbReference>
<proteinExistence type="inferred from homology"/>
<protein>
    <submittedName>
        <fullName evidence="10">P pilus assembly chaperone PapD</fullName>
    </submittedName>
</protein>
<dbReference type="SUPFAM" id="SSF49584">
    <property type="entry name" value="Periplasmic chaperone C-domain"/>
    <property type="match status" value="1"/>
</dbReference>
<evidence type="ECO:0000256" key="6">
    <source>
        <dbReference type="ARBA" id="ARBA00023186"/>
    </source>
</evidence>
<dbReference type="PANTHER" id="PTHR30251">
    <property type="entry name" value="PILUS ASSEMBLY CHAPERONE"/>
    <property type="match status" value="1"/>
</dbReference>
<keyword evidence="3" id="KW-1029">Fimbrium biogenesis</keyword>
<dbReference type="InterPro" id="IPR016148">
    <property type="entry name" value="Pili_assmbl_chaperone_C"/>
</dbReference>
<dbReference type="PANTHER" id="PTHR30251:SF0">
    <property type="entry name" value="FIMBRIAL CHAPERONE PROTEIN ELFD-RELATED"/>
    <property type="match status" value="1"/>
</dbReference>
<keyword evidence="6" id="KW-0143">Chaperone</keyword>
<feature type="domain" description="Pili assembly chaperone C-terminal" evidence="9">
    <location>
        <begin position="176"/>
        <end position="231"/>
    </location>
</feature>
<dbReference type="GO" id="GO:0071555">
    <property type="term" value="P:cell wall organization"/>
    <property type="evidence" value="ECO:0007669"/>
    <property type="project" value="InterPro"/>
</dbReference>
<name>A0A4R6DQ04_SCAGO</name>
<dbReference type="AlphaFoldDB" id="A0A4R6DQ04"/>
<organism evidence="10 11">
    <name type="scientific">Scandinavium goeteborgense</name>
    <dbReference type="NCBI Taxonomy" id="1851514"/>
    <lineage>
        <taxon>Bacteria</taxon>
        <taxon>Pseudomonadati</taxon>
        <taxon>Pseudomonadota</taxon>
        <taxon>Gammaproteobacteria</taxon>
        <taxon>Enterobacterales</taxon>
        <taxon>Enterobacteriaceae</taxon>
        <taxon>Scandinavium</taxon>
    </lineage>
</organism>
<evidence type="ECO:0000256" key="3">
    <source>
        <dbReference type="ARBA" id="ARBA00022558"/>
    </source>
</evidence>
<sequence>MKKRNTINYRNAITAFCGAGLLSMAMVGSATASSGGIALGATRIIYPQGAKEASLSLSNTSTGNVYLIQSWITNVDGSKSADFVLTPPLFTMKPKKENTLRIMYNGPALPSDRESVFYLNSKAIPSVDKNSLKGNTLQIATQSVIKLFVRPKHLPSNSVDAPKHLTCRVEGGRVTVKNPSPYFVTLVQFTVGGQKLSNSMVSPMGSLTVDVPGHNNGAVRFQTVNDYGANTAPQSCGT</sequence>
<keyword evidence="11" id="KW-1185">Reference proteome</keyword>
<dbReference type="GO" id="GO:0030288">
    <property type="term" value="C:outer membrane-bounded periplasmic space"/>
    <property type="evidence" value="ECO:0007669"/>
    <property type="project" value="InterPro"/>
</dbReference>
<keyword evidence="4 7" id="KW-0732">Signal</keyword>
<gene>
    <name evidence="10" type="ORF">EC847_1368</name>
</gene>
<dbReference type="InterPro" id="IPR050643">
    <property type="entry name" value="Periplasmic_pilus_chap"/>
</dbReference>
<evidence type="ECO:0000256" key="4">
    <source>
        <dbReference type="ARBA" id="ARBA00022729"/>
    </source>
</evidence>
<evidence type="ECO:0000313" key="11">
    <source>
        <dbReference type="Proteomes" id="UP000295530"/>
    </source>
</evidence>
<evidence type="ECO:0000256" key="2">
    <source>
        <dbReference type="ARBA" id="ARBA00007399"/>
    </source>
</evidence>
<dbReference type="InterPro" id="IPR001829">
    <property type="entry name" value="Pili_assmbl_chaperone_bac"/>
</dbReference>
<keyword evidence="5" id="KW-0574">Periplasm</keyword>
<evidence type="ECO:0000256" key="7">
    <source>
        <dbReference type="SAM" id="SignalP"/>
    </source>
</evidence>
<dbReference type="FunFam" id="2.60.40.10:FF:000458">
    <property type="entry name" value="Molecular chaperone FimC"/>
    <property type="match status" value="1"/>
</dbReference>
<comment type="caution">
    <text evidence="10">The sequence shown here is derived from an EMBL/GenBank/DDBJ whole genome shotgun (WGS) entry which is preliminary data.</text>
</comment>
<dbReference type="RefSeq" id="WP_166665264.1">
    <property type="nucleotide sequence ID" value="NZ_SNVX01000036.1"/>
</dbReference>
<evidence type="ECO:0000256" key="1">
    <source>
        <dbReference type="ARBA" id="ARBA00004418"/>
    </source>
</evidence>
<dbReference type="InterPro" id="IPR013783">
    <property type="entry name" value="Ig-like_fold"/>
</dbReference>